<evidence type="ECO:0000313" key="2">
    <source>
        <dbReference type="EMBL" id="CAJ1935376.1"/>
    </source>
</evidence>
<name>A0AAD2FES0_9STRA</name>
<feature type="region of interest" description="Disordered" evidence="1">
    <location>
        <begin position="163"/>
        <end position="197"/>
    </location>
</feature>
<dbReference type="Proteomes" id="UP001295423">
    <property type="component" value="Unassembled WGS sequence"/>
</dbReference>
<keyword evidence="3" id="KW-1185">Reference proteome</keyword>
<gene>
    <name evidence="2" type="ORF">CYCCA115_LOCUS4711</name>
</gene>
<evidence type="ECO:0000256" key="1">
    <source>
        <dbReference type="SAM" id="MobiDB-lite"/>
    </source>
</evidence>
<protein>
    <submittedName>
        <fullName evidence="2">Uncharacterized protein</fullName>
    </submittedName>
</protein>
<dbReference type="AlphaFoldDB" id="A0AAD2FES0"/>
<dbReference type="EMBL" id="CAKOGP040000460">
    <property type="protein sequence ID" value="CAJ1935376.1"/>
    <property type="molecule type" value="Genomic_DNA"/>
</dbReference>
<evidence type="ECO:0000313" key="3">
    <source>
        <dbReference type="Proteomes" id="UP001295423"/>
    </source>
</evidence>
<reference evidence="2" key="1">
    <citation type="submission" date="2023-08" db="EMBL/GenBank/DDBJ databases">
        <authorList>
            <person name="Audoor S."/>
            <person name="Bilcke G."/>
        </authorList>
    </citation>
    <scope>NUCLEOTIDE SEQUENCE</scope>
</reference>
<organism evidence="2 3">
    <name type="scientific">Cylindrotheca closterium</name>
    <dbReference type="NCBI Taxonomy" id="2856"/>
    <lineage>
        <taxon>Eukaryota</taxon>
        <taxon>Sar</taxon>
        <taxon>Stramenopiles</taxon>
        <taxon>Ochrophyta</taxon>
        <taxon>Bacillariophyta</taxon>
        <taxon>Bacillariophyceae</taxon>
        <taxon>Bacillariophycidae</taxon>
        <taxon>Bacillariales</taxon>
        <taxon>Bacillariaceae</taxon>
        <taxon>Cylindrotheca</taxon>
    </lineage>
</organism>
<accession>A0AAD2FES0</accession>
<comment type="caution">
    <text evidence="2">The sequence shown here is derived from an EMBL/GenBank/DDBJ whole genome shotgun (WGS) entry which is preliminary data.</text>
</comment>
<sequence>MSKSQNSMLVKSLNALVVTHSILVEDVDVDAEVTVIVKPLPIHPIQAIKMKELRIKDIAILQDLKATIKDDLLEPVLKPKDALGNETIKQIDLRNPQNHHYAESHYNQDGSQAEGSVPAGTYYNDQEAECFVPVGTVPKVGQGGMPSAEEQHDQYFVQGQFVQPREQQEMYPPPEDSYPPNDLYPPTDDQGYYPYNDASEHYHYYDEAH</sequence>
<proteinExistence type="predicted"/>